<evidence type="ECO:0000256" key="2">
    <source>
        <dbReference type="ARBA" id="ARBA00007613"/>
    </source>
</evidence>
<dbReference type="Pfam" id="PF02321">
    <property type="entry name" value="OEP"/>
    <property type="match status" value="2"/>
</dbReference>
<evidence type="ECO:0000256" key="6">
    <source>
        <dbReference type="ARBA" id="ARBA00023136"/>
    </source>
</evidence>
<evidence type="ECO:0000256" key="4">
    <source>
        <dbReference type="ARBA" id="ARBA00022452"/>
    </source>
</evidence>
<dbReference type="Gene3D" id="1.20.1600.10">
    <property type="entry name" value="Outer membrane efflux proteins (OEP)"/>
    <property type="match status" value="1"/>
</dbReference>
<evidence type="ECO:0000256" key="7">
    <source>
        <dbReference type="ARBA" id="ARBA00023237"/>
    </source>
</evidence>
<dbReference type="GO" id="GO:0009279">
    <property type="term" value="C:cell outer membrane"/>
    <property type="evidence" value="ECO:0007669"/>
    <property type="project" value="UniProtKB-SubCell"/>
</dbReference>
<dbReference type="Proteomes" id="UP001163821">
    <property type="component" value="Unassembled WGS sequence"/>
</dbReference>
<keyword evidence="10" id="KW-1185">Reference proteome</keyword>
<sequence>MKYYLFTIIASALMVADGLHAQETWDLRQCIDYALENNIQIQQQTVNTDYYGNELQQAKNNRLPGINSSLSNSFSFGRTLQYDNTYADYNSNQTGASLSANVTLLKGLVLKHSVDMAHYDLKASLEDLQKAKDDVMLNVTAAYLQILFSEELVQVAQDQLAVTKLQIDRTRKLVEAGSLAKGSLLEIEAQYAQEELNLVNEQNNLQLAYLNLYQLLELPSTGQFKISQPILPVVSANRTVLNSMDVFRTAVQLRPEVKGAEYRLESSKAQVSIAKGNLYPTLSFGADYYTSYNNKYKDAVGADISFSDQLKNNERYGLGVNLSIPVFNKFQSRTQIKNAELQVMNQELTVQNTKNLLRKDIEQAYANALAALKKYMASNKAVDSMQEAFRYTEEKFSVGMLNSVEYNQAKNNLTKAKSDLAQAKYDYIFRTKILDFYNGTPIEL</sequence>
<comment type="subcellular location">
    <subcellularLocation>
        <location evidence="1">Cell outer membrane</location>
    </subcellularLocation>
</comment>
<dbReference type="GO" id="GO:0015562">
    <property type="term" value="F:efflux transmembrane transporter activity"/>
    <property type="evidence" value="ECO:0007669"/>
    <property type="project" value="InterPro"/>
</dbReference>
<evidence type="ECO:0000313" key="10">
    <source>
        <dbReference type="Proteomes" id="UP001163821"/>
    </source>
</evidence>
<evidence type="ECO:0000256" key="3">
    <source>
        <dbReference type="ARBA" id="ARBA00022448"/>
    </source>
</evidence>
<organism evidence="9 10">
    <name type="scientific">Gaoshiqia sediminis</name>
    <dbReference type="NCBI Taxonomy" id="2986998"/>
    <lineage>
        <taxon>Bacteria</taxon>
        <taxon>Pseudomonadati</taxon>
        <taxon>Bacteroidota</taxon>
        <taxon>Bacteroidia</taxon>
        <taxon>Marinilabiliales</taxon>
        <taxon>Prolixibacteraceae</taxon>
        <taxon>Gaoshiqia</taxon>
    </lineage>
</organism>
<gene>
    <name evidence="9" type="ORF">N2K84_16885</name>
</gene>
<keyword evidence="7" id="KW-0998">Cell outer membrane</keyword>
<protein>
    <submittedName>
        <fullName evidence="9">TolC family protein</fullName>
    </submittedName>
</protein>
<keyword evidence="5" id="KW-0812">Transmembrane</keyword>
<dbReference type="InterPro" id="IPR003423">
    <property type="entry name" value="OMP_efflux"/>
</dbReference>
<evidence type="ECO:0000256" key="5">
    <source>
        <dbReference type="ARBA" id="ARBA00022692"/>
    </source>
</evidence>
<dbReference type="InterPro" id="IPR051906">
    <property type="entry name" value="TolC-like"/>
</dbReference>
<dbReference type="PANTHER" id="PTHR30026:SF20">
    <property type="entry name" value="OUTER MEMBRANE PROTEIN TOLC"/>
    <property type="match status" value="1"/>
</dbReference>
<keyword evidence="8" id="KW-0732">Signal</keyword>
<keyword evidence="4" id="KW-1134">Transmembrane beta strand</keyword>
<dbReference type="PANTHER" id="PTHR30026">
    <property type="entry name" value="OUTER MEMBRANE PROTEIN TOLC"/>
    <property type="match status" value="1"/>
</dbReference>
<dbReference type="AlphaFoldDB" id="A0AA41YAK1"/>
<comment type="caution">
    <text evidence="9">The sequence shown here is derived from an EMBL/GenBank/DDBJ whole genome shotgun (WGS) entry which is preliminary data.</text>
</comment>
<name>A0AA41YAK1_9BACT</name>
<evidence type="ECO:0000256" key="1">
    <source>
        <dbReference type="ARBA" id="ARBA00004442"/>
    </source>
</evidence>
<accession>A0AA41YAK1</accession>
<comment type="similarity">
    <text evidence="2">Belongs to the outer membrane factor (OMF) (TC 1.B.17) family.</text>
</comment>
<dbReference type="SUPFAM" id="SSF56954">
    <property type="entry name" value="Outer membrane efflux proteins (OEP)"/>
    <property type="match status" value="1"/>
</dbReference>
<dbReference type="GO" id="GO:1990281">
    <property type="term" value="C:efflux pump complex"/>
    <property type="evidence" value="ECO:0007669"/>
    <property type="project" value="TreeGrafter"/>
</dbReference>
<feature type="signal peptide" evidence="8">
    <location>
        <begin position="1"/>
        <end position="21"/>
    </location>
</feature>
<dbReference type="EMBL" id="JAPAAF010000036">
    <property type="protein sequence ID" value="MCW0484417.1"/>
    <property type="molecule type" value="Genomic_DNA"/>
</dbReference>
<keyword evidence="6" id="KW-0472">Membrane</keyword>
<keyword evidence="3" id="KW-0813">Transport</keyword>
<proteinExistence type="inferred from homology"/>
<dbReference type="GO" id="GO:0015288">
    <property type="term" value="F:porin activity"/>
    <property type="evidence" value="ECO:0007669"/>
    <property type="project" value="TreeGrafter"/>
</dbReference>
<dbReference type="RefSeq" id="WP_282593010.1">
    <property type="nucleotide sequence ID" value="NZ_JAPAAF010000036.1"/>
</dbReference>
<reference evidence="9" key="1">
    <citation type="submission" date="2022-10" db="EMBL/GenBank/DDBJ databases">
        <title>Gaoshiqiia sediminis gen. nov., sp. nov., isolated from coastal sediment.</title>
        <authorList>
            <person name="Yu W.X."/>
            <person name="Mu D.S."/>
            <person name="Du J.Z."/>
            <person name="Liang Y.Q."/>
        </authorList>
    </citation>
    <scope>NUCLEOTIDE SEQUENCE</scope>
    <source>
        <strain evidence="9">A06</strain>
    </source>
</reference>
<feature type="chain" id="PRO_5041360596" evidence="8">
    <location>
        <begin position="22"/>
        <end position="444"/>
    </location>
</feature>
<evidence type="ECO:0000313" key="9">
    <source>
        <dbReference type="EMBL" id="MCW0484417.1"/>
    </source>
</evidence>
<evidence type="ECO:0000256" key="8">
    <source>
        <dbReference type="SAM" id="SignalP"/>
    </source>
</evidence>